<dbReference type="AlphaFoldDB" id="A0A015KAG3"/>
<dbReference type="InterPro" id="IPR011705">
    <property type="entry name" value="BACK"/>
</dbReference>
<dbReference type="SUPFAM" id="SSF54695">
    <property type="entry name" value="POZ domain"/>
    <property type="match status" value="1"/>
</dbReference>
<dbReference type="Pfam" id="PF07707">
    <property type="entry name" value="BACK"/>
    <property type="match status" value="1"/>
</dbReference>
<feature type="domain" description="BTB" evidence="1">
    <location>
        <begin position="24"/>
        <end position="98"/>
    </location>
</feature>
<dbReference type="Proteomes" id="UP000022910">
    <property type="component" value="Unassembled WGS sequence"/>
</dbReference>
<dbReference type="Pfam" id="PF07534">
    <property type="entry name" value="TLD"/>
    <property type="match status" value="1"/>
</dbReference>
<dbReference type="InterPro" id="IPR006571">
    <property type="entry name" value="TLDc_dom"/>
</dbReference>
<dbReference type="EMBL" id="JEMT01023201">
    <property type="protein sequence ID" value="EXX64444.1"/>
    <property type="molecule type" value="Genomic_DNA"/>
</dbReference>
<feature type="domain" description="TLDc" evidence="2">
    <location>
        <begin position="300"/>
        <end position="476"/>
    </location>
</feature>
<dbReference type="PROSITE" id="PS50097">
    <property type="entry name" value="BTB"/>
    <property type="match status" value="1"/>
</dbReference>
<evidence type="ECO:0000259" key="1">
    <source>
        <dbReference type="PROSITE" id="PS50097"/>
    </source>
</evidence>
<evidence type="ECO:0008006" key="5">
    <source>
        <dbReference type="Google" id="ProtNLM"/>
    </source>
</evidence>
<dbReference type="Pfam" id="PF00651">
    <property type="entry name" value="BTB"/>
    <property type="match status" value="1"/>
</dbReference>
<name>A0A015KAG3_RHIIW</name>
<dbReference type="InterPro" id="IPR011333">
    <property type="entry name" value="SKP1/BTB/POZ_sf"/>
</dbReference>
<dbReference type="SMART" id="SM00225">
    <property type="entry name" value="BTB"/>
    <property type="match status" value="1"/>
</dbReference>
<gene>
    <name evidence="3" type="ORF">RirG_142640</name>
</gene>
<dbReference type="HOGENOM" id="CLU_021542_0_2_1"/>
<proteinExistence type="predicted"/>
<accession>A0A015KAG3</accession>
<dbReference type="InterPro" id="IPR000210">
    <property type="entry name" value="BTB/POZ_dom"/>
</dbReference>
<dbReference type="PROSITE" id="PS51886">
    <property type="entry name" value="TLDC"/>
    <property type="match status" value="1"/>
</dbReference>
<reference evidence="3 4" key="1">
    <citation type="submission" date="2014-02" db="EMBL/GenBank/DDBJ databases">
        <title>Single nucleus genome sequencing reveals high similarity among nuclei of an endomycorrhizal fungus.</title>
        <authorList>
            <person name="Lin K."/>
            <person name="Geurts R."/>
            <person name="Zhang Z."/>
            <person name="Limpens E."/>
            <person name="Saunders D.G."/>
            <person name="Mu D."/>
            <person name="Pang E."/>
            <person name="Cao H."/>
            <person name="Cha H."/>
            <person name="Lin T."/>
            <person name="Zhou Q."/>
            <person name="Shang Y."/>
            <person name="Li Y."/>
            <person name="Ivanov S."/>
            <person name="Sharma T."/>
            <person name="Velzen R.V."/>
            <person name="Ruijter N.D."/>
            <person name="Aanen D.K."/>
            <person name="Win J."/>
            <person name="Kamoun S."/>
            <person name="Bisseling T."/>
            <person name="Huang S."/>
        </authorList>
    </citation>
    <scope>NUCLEOTIDE SEQUENCE [LARGE SCALE GENOMIC DNA]</scope>
    <source>
        <strain evidence="4">DAOM197198w</strain>
    </source>
</reference>
<dbReference type="SMR" id="A0A015KAG3"/>
<dbReference type="Gene3D" id="3.30.710.10">
    <property type="entry name" value="Potassium Channel Kv1.1, Chain A"/>
    <property type="match status" value="1"/>
</dbReference>
<protein>
    <recommendedName>
        <fullName evidence="5">Kelch-like protein 17</fullName>
    </recommendedName>
</protein>
<dbReference type="PANTHER" id="PTHR45774">
    <property type="entry name" value="BTB/POZ DOMAIN-CONTAINING"/>
    <property type="match status" value="1"/>
</dbReference>
<evidence type="ECO:0000313" key="3">
    <source>
        <dbReference type="EMBL" id="EXX64444.1"/>
    </source>
</evidence>
<evidence type="ECO:0000259" key="2">
    <source>
        <dbReference type="PROSITE" id="PS51886"/>
    </source>
</evidence>
<keyword evidence="4" id="KW-1185">Reference proteome</keyword>
<dbReference type="Gene3D" id="1.25.40.420">
    <property type="match status" value="1"/>
</dbReference>
<dbReference type="PANTHER" id="PTHR45774:SF3">
    <property type="entry name" value="BTB (POZ) DOMAIN-CONTAINING 2B-RELATED"/>
    <property type="match status" value="1"/>
</dbReference>
<sequence>MVDNKLLPKLSQNLIEMLNDEEYYDVTIEVGNDPNVKIFRAHMVILNYRSPYLRRILSTNNKKNNDENLTYIKLPNVSPEFFHIVLKYIYGGILTFEKYDTSDIIKILVAANELGLQELIPYLESYLIENKKNGLEENFDLIYRTSFENDSFSELQKYCTDLISKEPNKIFSSLNFSSIPEKILITIIQNNSLQMSEIQVWEHVIKWGLAQNQELPSDPTNFSKDDFNSLKITLQHCIPFIRFFNLDSKEFSKKVLPYKKILPKELYKDLLDYFLDNDSKKSIPRIIKEKEIYSKNIDSKIITFQHAELITKWIDRLEITDKLKTSYVFKSLYRDSRDGLSGSFRFDKFYEICKNQSQTLLVIKMKNCNEIIGGYNPIEWKFNDSYGVTKDSFIFAFGGKGTKHHIISRVINETKAIYGSFFTSFGPSFGDKDLYLKKNSYNNELKVICNKNDYEKHIRNTNNSCFVEEFEVFQVVPLSKFNKN</sequence>
<organism evidence="3 4">
    <name type="scientific">Rhizophagus irregularis (strain DAOM 197198w)</name>
    <name type="common">Glomus intraradices</name>
    <dbReference type="NCBI Taxonomy" id="1432141"/>
    <lineage>
        <taxon>Eukaryota</taxon>
        <taxon>Fungi</taxon>
        <taxon>Fungi incertae sedis</taxon>
        <taxon>Mucoromycota</taxon>
        <taxon>Glomeromycotina</taxon>
        <taxon>Glomeromycetes</taxon>
        <taxon>Glomerales</taxon>
        <taxon>Glomeraceae</taxon>
        <taxon>Rhizophagus</taxon>
    </lineage>
</organism>
<evidence type="ECO:0000313" key="4">
    <source>
        <dbReference type="Proteomes" id="UP000022910"/>
    </source>
</evidence>
<comment type="caution">
    <text evidence="3">The sequence shown here is derived from an EMBL/GenBank/DDBJ whole genome shotgun (WGS) entry which is preliminary data.</text>
</comment>